<dbReference type="OrthoDB" id="5296720at2759"/>
<evidence type="ECO:0000313" key="1">
    <source>
        <dbReference type="EMBL" id="OBT91741.1"/>
    </source>
</evidence>
<proteinExistence type="predicted"/>
<gene>
    <name evidence="1" type="ORF">VE01_10223</name>
</gene>
<name>A0A1B8G7E6_9PEZI</name>
<keyword evidence="2" id="KW-1185">Reference proteome</keyword>
<dbReference type="EMBL" id="KV460281">
    <property type="protein sequence ID" value="OBT91741.1"/>
    <property type="molecule type" value="Genomic_DNA"/>
</dbReference>
<dbReference type="STRING" id="342668.A0A1B8G7E6"/>
<dbReference type="AlphaFoldDB" id="A0A1B8G7E6"/>
<protein>
    <recommendedName>
        <fullName evidence="3">F-box domain-containing protein</fullName>
    </recommendedName>
</protein>
<dbReference type="GeneID" id="28843609"/>
<organism evidence="1 2">
    <name type="scientific">Pseudogymnoascus verrucosus</name>
    <dbReference type="NCBI Taxonomy" id="342668"/>
    <lineage>
        <taxon>Eukaryota</taxon>
        <taxon>Fungi</taxon>
        <taxon>Dikarya</taxon>
        <taxon>Ascomycota</taxon>
        <taxon>Pezizomycotina</taxon>
        <taxon>Leotiomycetes</taxon>
        <taxon>Thelebolales</taxon>
        <taxon>Thelebolaceae</taxon>
        <taxon>Pseudogymnoascus</taxon>
    </lineage>
</organism>
<evidence type="ECO:0000313" key="2">
    <source>
        <dbReference type="Proteomes" id="UP000091956"/>
    </source>
</evidence>
<dbReference type="Proteomes" id="UP000091956">
    <property type="component" value="Unassembled WGS sequence"/>
</dbReference>
<evidence type="ECO:0008006" key="3">
    <source>
        <dbReference type="Google" id="ProtNLM"/>
    </source>
</evidence>
<accession>A0A1B8G7E6</accession>
<dbReference type="RefSeq" id="XP_018125474.1">
    <property type="nucleotide sequence ID" value="XM_018279627.2"/>
</dbReference>
<sequence length="399" mass="45070">MELPAVEGTRTLPVDHPTTATTIESLPREIFDLIFHHAAGPILSLSDAISQEPSFSITSAESTTLKNASLVSRTWRRSTLHLLFKHTRLILRDSHLCSFNLKGNVDAFLGLFKAHDLVVSSFILGVYNHEAPIQRVLGYQPEEYQSVWADLFQVINPRVVTIVAPPRLLGDLTRCVIDMEDADAFNIKYQILQLSVEKLASSKQLDQPQNNETTVSQPQGLLEIRPWTSVLLNEGSHMEASLNYDAPRHHRAPSLLNSLLITPLYPATATTLTYVAIFPLRTHFETLTYHLPAVHHLSLHLSPKSKSTALFPDGPKDGFYQDEYAENILQERLECYTHLAKYLLWDGSDAEVDPGNWRSVKEFEPADLVKQERWEESVGYMLGADVGWRVDRRGLLVRD</sequence>
<reference evidence="1 2" key="1">
    <citation type="submission" date="2016-03" db="EMBL/GenBank/DDBJ databases">
        <title>Comparative genomics of Pseudogymnoascus destructans, the fungus causing white-nose syndrome of bats.</title>
        <authorList>
            <person name="Palmer J.M."/>
            <person name="Drees K.P."/>
            <person name="Foster J.T."/>
            <person name="Lindner D.L."/>
        </authorList>
    </citation>
    <scope>NUCLEOTIDE SEQUENCE [LARGE SCALE GENOMIC DNA]</scope>
    <source>
        <strain evidence="1 2">UAMH 10579</strain>
    </source>
</reference>
<reference evidence="2" key="2">
    <citation type="journal article" date="2018" name="Nat. Commun.">
        <title>Extreme sensitivity to ultraviolet light in the fungal pathogen causing white-nose syndrome of bats.</title>
        <authorList>
            <person name="Palmer J.M."/>
            <person name="Drees K.P."/>
            <person name="Foster J.T."/>
            <person name="Lindner D.L."/>
        </authorList>
    </citation>
    <scope>NUCLEOTIDE SEQUENCE [LARGE SCALE GENOMIC DNA]</scope>
    <source>
        <strain evidence="2">UAMH 10579</strain>
    </source>
</reference>